<dbReference type="PROSITE" id="PS51327">
    <property type="entry name" value="DICER_DSRBF"/>
    <property type="match status" value="1"/>
</dbReference>
<dbReference type="Pfam" id="PF00271">
    <property type="entry name" value="Helicase_C"/>
    <property type="match status" value="1"/>
</dbReference>
<evidence type="ECO:0000313" key="9">
    <source>
        <dbReference type="Proteomes" id="UP000232323"/>
    </source>
</evidence>
<dbReference type="PROSITE" id="PS51194">
    <property type="entry name" value="HELICASE_CTER"/>
    <property type="match status" value="1"/>
</dbReference>
<proteinExistence type="inferred from homology"/>
<dbReference type="GO" id="GO:0004525">
    <property type="term" value="F:ribonuclease III activity"/>
    <property type="evidence" value="ECO:0007669"/>
    <property type="project" value="TreeGrafter"/>
</dbReference>
<dbReference type="GO" id="GO:0030422">
    <property type="term" value="P:siRNA processing"/>
    <property type="evidence" value="ECO:0007669"/>
    <property type="project" value="TreeGrafter"/>
</dbReference>
<comment type="similarity">
    <text evidence="4">Belongs to the helicase family. Dicer subfamily.</text>
</comment>
<dbReference type="InterPro" id="IPR014001">
    <property type="entry name" value="Helicase_ATP-bd"/>
</dbReference>
<dbReference type="GO" id="GO:0005524">
    <property type="term" value="F:ATP binding"/>
    <property type="evidence" value="ECO:0007669"/>
    <property type="project" value="UniProtKB-KW"/>
</dbReference>
<evidence type="ECO:0000313" key="8">
    <source>
        <dbReference type="EMBL" id="GAX83071.1"/>
    </source>
</evidence>
<reference evidence="8 9" key="1">
    <citation type="submission" date="2017-08" db="EMBL/GenBank/DDBJ databases">
        <title>Acidophilic green algal genome provides insights into adaptation to an acidic environment.</title>
        <authorList>
            <person name="Hirooka S."/>
            <person name="Hirose Y."/>
            <person name="Kanesaki Y."/>
            <person name="Higuchi S."/>
            <person name="Fujiwara T."/>
            <person name="Onuma R."/>
            <person name="Era A."/>
            <person name="Ohbayashi R."/>
            <person name="Uzuka A."/>
            <person name="Nozaki H."/>
            <person name="Yoshikawa H."/>
            <person name="Miyagishima S.Y."/>
        </authorList>
    </citation>
    <scope>NUCLEOTIDE SEQUENCE [LARGE SCALE GENOMIC DNA]</scope>
    <source>
        <strain evidence="8 9">NIES-2499</strain>
    </source>
</reference>
<dbReference type="GO" id="GO:0005737">
    <property type="term" value="C:cytoplasm"/>
    <property type="evidence" value="ECO:0007669"/>
    <property type="project" value="TreeGrafter"/>
</dbReference>
<accession>A0A250XJ10</accession>
<dbReference type="InterPro" id="IPR005034">
    <property type="entry name" value="Dicer_dimerisation"/>
</dbReference>
<dbReference type="InterPro" id="IPR001650">
    <property type="entry name" value="Helicase_C-like"/>
</dbReference>
<keyword evidence="4" id="KW-0694">RNA-binding</keyword>
<feature type="domain" description="Helicase ATP-binding" evidence="5">
    <location>
        <begin position="8"/>
        <end position="182"/>
    </location>
</feature>
<dbReference type="GO" id="GO:0003723">
    <property type="term" value="F:RNA binding"/>
    <property type="evidence" value="ECO:0007669"/>
    <property type="project" value="UniProtKB-UniRule"/>
</dbReference>
<keyword evidence="1" id="KW-0547">Nucleotide-binding</keyword>
<dbReference type="EMBL" id="BEGY01000091">
    <property type="protein sequence ID" value="GAX83071.1"/>
    <property type="molecule type" value="Genomic_DNA"/>
</dbReference>
<dbReference type="InterPro" id="IPR027417">
    <property type="entry name" value="P-loop_NTPase"/>
</dbReference>
<dbReference type="SMART" id="SM00490">
    <property type="entry name" value="HELICc"/>
    <property type="match status" value="1"/>
</dbReference>
<dbReference type="STRING" id="1157962.A0A250XJ10"/>
<dbReference type="InterPro" id="IPR011545">
    <property type="entry name" value="DEAD/DEAH_box_helicase_dom"/>
</dbReference>
<dbReference type="InterPro" id="IPR038248">
    <property type="entry name" value="Dicer_dimer_sf"/>
</dbReference>
<evidence type="ECO:0000256" key="1">
    <source>
        <dbReference type="ARBA" id="ARBA00022741"/>
    </source>
</evidence>
<evidence type="ECO:0000256" key="4">
    <source>
        <dbReference type="PROSITE-ProRule" id="PRU00657"/>
    </source>
</evidence>
<protein>
    <submittedName>
        <fullName evidence="8">Uncharacterized protein</fullName>
    </submittedName>
</protein>
<gene>
    <name evidence="8" type="ORF">CEUSTIGMA_g10497.t1</name>
</gene>
<dbReference type="GO" id="GO:0005634">
    <property type="term" value="C:nucleus"/>
    <property type="evidence" value="ECO:0007669"/>
    <property type="project" value="TreeGrafter"/>
</dbReference>
<keyword evidence="9" id="KW-1185">Reference proteome</keyword>
<dbReference type="Gene3D" id="3.30.160.380">
    <property type="entry name" value="Dicer dimerisation domain"/>
    <property type="match status" value="1"/>
</dbReference>
<dbReference type="AlphaFoldDB" id="A0A250XJ10"/>
<dbReference type="OrthoDB" id="552485at2759"/>
<evidence type="ECO:0000256" key="3">
    <source>
        <dbReference type="ARBA" id="ARBA00022840"/>
    </source>
</evidence>
<feature type="domain" description="Dicer dsRNA-binding fold" evidence="7">
    <location>
        <begin position="733"/>
        <end position="829"/>
    </location>
</feature>
<dbReference type="PANTHER" id="PTHR14950">
    <property type="entry name" value="DICER-RELATED"/>
    <property type="match status" value="1"/>
</dbReference>
<evidence type="ECO:0000256" key="2">
    <source>
        <dbReference type="ARBA" id="ARBA00022801"/>
    </source>
</evidence>
<dbReference type="Pfam" id="PF00270">
    <property type="entry name" value="DEAD"/>
    <property type="match status" value="1"/>
</dbReference>
<keyword evidence="2" id="KW-0378">Hydrolase</keyword>
<evidence type="ECO:0000259" key="6">
    <source>
        <dbReference type="PROSITE" id="PS51194"/>
    </source>
</evidence>
<sequence length="1020" mass="111950">MRGYQRQFLQYATHNNVIVFLDTGTGKTRIAVELIKQYEHQLKEKSQIALFLAPSVPLIMQQSEVLRTAGIKTATLCGDLCQEKWGPREWESIISTYTALAITPDACVYAFIHAKIKMERVGLLILDECHHTSSNHPYAVLLEAFYHPQPMRLRPKVLCLTASPTQAKNLQQITDSLIVAPKDLKEVTSIVPRAQPHWCEFPTGVLKETSHLSLAVARLADALKLMNLITMYADIKDVVALRTKFGVVAAERKEDTSDVMYVEQLGPGRKDLEHIKQQVGALHAALSQLGPWPAAIILSRDLLSAINKLPEDFSEVLPYMLGELIDNGNLGSELEDAAFDSGAAEAAVMDVLSTSPYPDCAVWGTSRMRGIKPKHSRFGCLEEATLVHVLLSVTKAISSLLSPSSVDLDAIMADMERALLLENEEGALLIRNDGRLQDLGVRIEKLVPSELLDEIWSKIAPDSGSQRKSVDESNGYNLRLPLVEPRVIKMLEILVQAKKAAYKQETSFINHGNDLESVGPYMDWGAIVFATRKTTCLALDTLLKNIPELSGGSVPEFRSSMFVGHSDLACNAASLSMNKKQQESVRKGFSSGHLNVLFATSVGSEGLDFRQCQLVLCFDRPDNVVNLVQSGGRARADNAEFILMYDSSEEKQILKLQKAAQTMQDTATILAEMNMATMDKSMRFAPLKMFGLQTHSASGSEDDEVDEYGLWRERVDGAYRVPSTGALMLLQYVQSTIELYCRCLPGNDRWSILQPYYAYSKRIPTLFSCTLYLPNNAAVPVVKAEDMKLLSANKSEAKKKICMEAVKRLHEAGALDDNLLPRLGSTQPMTAGIVSGKGITERNEKVPQSLPKVQLTQELPHILLSAPVSSARQQASAAVSGSIGAKTSRYLYCFDISAKDEEGSGENDGLLQGSVGSQLTRFGVLLPNPLPPACDLPSFPVSLSGLQNGAVTLDLPREGDATLRYGRIRSVAGTQHDQSRNQTMGEDDCHPLVFTAAEMRCIEVCSSAYNALMVDAAKPA</sequence>
<feature type="domain" description="Helicase C-terminal" evidence="6">
    <location>
        <begin position="514"/>
        <end position="674"/>
    </location>
</feature>
<name>A0A250XJ10_9CHLO</name>
<dbReference type="Gene3D" id="3.40.50.300">
    <property type="entry name" value="P-loop containing nucleotide triphosphate hydrolases"/>
    <property type="match status" value="2"/>
</dbReference>
<dbReference type="SUPFAM" id="SSF52540">
    <property type="entry name" value="P-loop containing nucleoside triphosphate hydrolases"/>
    <property type="match status" value="1"/>
</dbReference>
<evidence type="ECO:0000259" key="7">
    <source>
        <dbReference type="PROSITE" id="PS51327"/>
    </source>
</evidence>
<keyword evidence="3" id="KW-0067">ATP-binding</keyword>
<dbReference type="PANTHER" id="PTHR14950:SF37">
    <property type="entry name" value="ENDORIBONUCLEASE DICER"/>
    <property type="match status" value="1"/>
</dbReference>
<comment type="caution">
    <text evidence="8">The sequence shown here is derived from an EMBL/GenBank/DDBJ whole genome shotgun (WGS) entry which is preliminary data.</text>
</comment>
<evidence type="ECO:0000259" key="5">
    <source>
        <dbReference type="PROSITE" id="PS51192"/>
    </source>
</evidence>
<dbReference type="SMART" id="SM00487">
    <property type="entry name" value="DEXDc"/>
    <property type="match status" value="1"/>
</dbReference>
<dbReference type="Pfam" id="PF03368">
    <property type="entry name" value="Dicer_dimer"/>
    <property type="match status" value="1"/>
</dbReference>
<organism evidence="8 9">
    <name type="scientific">Chlamydomonas eustigma</name>
    <dbReference type="NCBI Taxonomy" id="1157962"/>
    <lineage>
        <taxon>Eukaryota</taxon>
        <taxon>Viridiplantae</taxon>
        <taxon>Chlorophyta</taxon>
        <taxon>core chlorophytes</taxon>
        <taxon>Chlorophyceae</taxon>
        <taxon>CS clade</taxon>
        <taxon>Chlamydomonadales</taxon>
        <taxon>Chlamydomonadaceae</taxon>
        <taxon>Chlamydomonas</taxon>
    </lineage>
</organism>
<dbReference type="Proteomes" id="UP000232323">
    <property type="component" value="Unassembled WGS sequence"/>
</dbReference>
<dbReference type="PROSITE" id="PS51192">
    <property type="entry name" value="HELICASE_ATP_BIND_1"/>
    <property type="match status" value="1"/>
</dbReference>